<dbReference type="Proteomes" id="UP001595989">
    <property type="component" value="Unassembled WGS sequence"/>
</dbReference>
<evidence type="ECO:0000256" key="4">
    <source>
        <dbReference type="ARBA" id="ARBA00022777"/>
    </source>
</evidence>
<keyword evidence="4" id="KW-0418">Kinase</keyword>
<keyword evidence="8" id="KW-1185">Reference proteome</keyword>
<proteinExistence type="predicted"/>
<evidence type="ECO:0000313" key="7">
    <source>
        <dbReference type="EMBL" id="MFC4557783.1"/>
    </source>
</evidence>
<dbReference type="Gene3D" id="3.30.565.10">
    <property type="entry name" value="Histidine kinase-like ATPase, C-terminal domain"/>
    <property type="match status" value="1"/>
</dbReference>
<dbReference type="SUPFAM" id="SSF55874">
    <property type="entry name" value="ATPase domain of HSP90 chaperone/DNA topoisomerase II/histidine kinase"/>
    <property type="match status" value="1"/>
</dbReference>
<feature type="domain" description="Histidine kinase/HSP90-like ATPase" evidence="6">
    <location>
        <begin position="182"/>
        <end position="298"/>
    </location>
</feature>
<evidence type="ECO:0000256" key="1">
    <source>
        <dbReference type="ARBA" id="ARBA00022527"/>
    </source>
</evidence>
<dbReference type="PANTHER" id="PTHR35526:SF3">
    <property type="entry name" value="ANTI-SIGMA-F FACTOR RSBW"/>
    <property type="match status" value="1"/>
</dbReference>
<dbReference type="GO" id="GO:0005524">
    <property type="term" value="F:ATP binding"/>
    <property type="evidence" value="ECO:0007669"/>
    <property type="project" value="UniProtKB-KW"/>
</dbReference>
<evidence type="ECO:0000256" key="5">
    <source>
        <dbReference type="ARBA" id="ARBA00022840"/>
    </source>
</evidence>
<dbReference type="Pfam" id="PF13581">
    <property type="entry name" value="HATPase_c_2"/>
    <property type="match status" value="1"/>
</dbReference>
<dbReference type="RefSeq" id="WP_390293852.1">
    <property type="nucleotide sequence ID" value="NZ_JBHSFU010000004.1"/>
</dbReference>
<sequence>MKTFLSKILPGSSEKVEEKVVEYHPKLTHISSYQMVEDRALTGWVASRLAHAMGFDEKDREALFFLAFTARSLDDMENESIKELMIIAQSAVKWIRTNSVIEEELNQVSSTVTSKEILSRVLNDIQSDVNHLNVSSNETDKKWEVYRDVIYAATHGQFLLIKKCEIARYTKGKVLCEADIAERNDIAKARNMAKECLTAHGLKSTKITSYNLIISEAVTNLLKHATGGKMTVYKEDNLVCVLVEDKGPGFPLKILPKTTLMAGFSTKESLGQGFTLMMKMANQVVLETSSSGSTLILVLNAGEEGI</sequence>
<keyword evidence="1" id="KW-0723">Serine/threonine-protein kinase</keyword>
<dbReference type="InterPro" id="IPR003594">
    <property type="entry name" value="HATPase_dom"/>
</dbReference>
<keyword evidence="2" id="KW-0808">Transferase</keyword>
<name>A0ABV9DI82_9BACI</name>
<evidence type="ECO:0000256" key="3">
    <source>
        <dbReference type="ARBA" id="ARBA00022741"/>
    </source>
</evidence>
<evidence type="ECO:0000313" key="8">
    <source>
        <dbReference type="Proteomes" id="UP001595989"/>
    </source>
</evidence>
<dbReference type="EMBL" id="JBHSFU010000004">
    <property type="protein sequence ID" value="MFC4557783.1"/>
    <property type="molecule type" value="Genomic_DNA"/>
</dbReference>
<dbReference type="PANTHER" id="PTHR35526">
    <property type="entry name" value="ANTI-SIGMA-F FACTOR RSBW-RELATED"/>
    <property type="match status" value="1"/>
</dbReference>
<keyword evidence="5 7" id="KW-0067">ATP-binding</keyword>
<protein>
    <submittedName>
        <fullName evidence="7">ATP-binding protein</fullName>
    </submittedName>
</protein>
<comment type="caution">
    <text evidence="7">The sequence shown here is derived from an EMBL/GenBank/DDBJ whole genome shotgun (WGS) entry which is preliminary data.</text>
</comment>
<accession>A0ABV9DI82</accession>
<dbReference type="InterPro" id="IPR050267">
    <property type="entry name" value="Anti-sigma-factor_SerPK"/>
</dbReference>
<dbReference type="InterPro" id="IPR036890">
    <property type="entry name" value="HATPase_C_sf"/>
</dbReference>
<gene>
    <name evidence="7" type="ORF">ACFO3D_06115</name>
</gene>
<keyword evidence="3" id="KW-0547">Nucleotide-binding</keyword>
<evidence type="ECO:0000259" key="6">
    <source>
        <dbReference type="Pfam" id="PF13581"/>
    </source>
</evidence>
<reference evidence="8" key="1">
    <citation type="journal article" date="2019" name="Int. J. Syst. Evol. Microbiol.">
        <title>The Global Catalogue of Microorganisms (GCM) 10K type strain sequencing project: providing services to taxonomists for standard genome sequencing and annotation.</title>
        <authorList>
            <consortium name="The Broad Institute Genomics Platform"/>
            <consortium name="The Broad Institute Genome Sequencing Center for Infectious Disease"/>
            <person name="Wu L."/>
            <person name="Ma J."/>
        </authorList>
    </citation>
    <scope>NUCLEOTIDE SEQUENCE [LARGE SCALE GENOMIC DNA]</scope>
    <source>
        <strain evidence="8">CGMCC 4.7426</strain>
    </source>
</reference>
<evidence type="ECO:0000256" key="2">
    <source>
        <dbReference type="ARBA" id="ARBA00022679"/>
    </source>
</evidence>
<organism evidence="7 8">
    <name type="scientific">Virgibacillus kekensis</name>
    <dbReference type="NCBI Taxonomy" id="202261"/>
    <lineage>
        <taxon>Bacteria</taxon>
        <taxon>Bacillati</taxon>
        <taxon>Bacillota</taxon>
        <taxon>Bacilli</taxon>
        <taxon>Bacillales</taxon>
        <taxon>Bacillaceae</taxon>
        <taxon>Virgibacillus</taxon>
    </lineage>
</organism>